<gene>
    <name evidence="12" type="ORF">QJ522_08220</name>
</gene>
<dbReference type="PANTHER" id="PTHR30633:SF0">
    <property type="entry name" value="CYTOCHROME C-552"/>
    <property type="match status" value="1"/>
</dbReference>
<keyword evidence="11" id="KW-0472">Membrane</keyword>
<dbReference type="EMBL" id="JASCXX010000008">
    <property type="protein sequence ID" value="MDI6449025.1"/>
    <property type="molecule type" value="Genomic_DNA"/>
</dbReference>
<dbReference type="Proteomes" id="UP001431776">
    <property type="component" value="Unassembled WGS sequence"/>
</dbReference>
<reference evidence="12" key="1">
    <citation type="submission" date="2023-05" db="EMBL/GenBank/DDBJ databases">
        <title>Anaerotaeda fermentans gen. nov., sp. nov., a novel anaerobic planctomycete of the new family within the order Sedimentisphaerales isolated from Taman Peninsula, Russia.</title>
        <authorList>
            <person name="Khomyakova M.A."/>
            <person name="Merkel A.Y."/>
            <person name="Slobodkin A.I."/>
        </authorList>
    </citation>
    <scope>NUCLEOTIDE SEQUENCE</scope>
    <source>
        <strain evidence="12">M17dextr</strain>
    </source>
</reference>
<evidence type="ECO:0000256" key="10">
    <source>
        <dbReference type="ARBA" id="ARBA00049131"/>
    </source>
</evidence>
<sequence>MASGSSQDKSKLFTTSAGPLPLWAGAAVLVSAAGAVLVIGLLAVSIMERRWEAQRPTMVATPIAEWEPDNAVWGQSYPRQYESYLRTRISDTKTKFGGADPRDYLEEDPYQVILFAGYGFSKEYLQARGHYYAAHDVRETARIATPFQAGTCWSCKSTDVPRLMNRMGVKEFYAANFHDLADEVKHPIGCQDCHDPETLRLRITRPALREAFAAMGRDIDEATHQEMRSLVCSQCHAEYYFKNDESAGLKNYLVFPWAKGTTADEMLAYYDAIDFADYVHPISGVRVVKAQHPDYEVYLTGVHSFRNVACADCHMPYRTEGGVKFTDHHVQSPLLNIANSCAVCHRWSEEDVRTRVEGMQTKVSDAMVQAEEALVHAHFDVAAAKQAGASDDDLKAARSLIRDAQFRWDYVSATNGMGFHSPQESTRLLGEAANLAQQARVDAARLLGRLGVTAAPRYPDVSTRQKAWDVAQAFVSGDGVKLLP</sequence>
<name>A0AAW6TTY5_9BACT</name>
<dbReference type="InterPro" id="IPR003321">
    <property type="entry name" value="Cyt_c552"/>
</dbReference>
<evidence type="ECO:0000256" key="8">
    <source>
        <dbReference type="ARBA" id="ARBA00023002"/>
    </source>
</evidence>
<comment type="caution">
    <text evidence="12">The sequence shown here is derived from an EMBL/GenBank/DDBJ whole genome shotgun (WGS) entry which is preliminary data.</text>
</comment>
<dbReference type="Gene3D" id="1.10.1130.10">
    <property type="entry name" value="Flavocytochrome C3, Chain A"/>
    <property type="match status" value="1"/>
</dbReference>
<dbReference type="EC" id="1.7.2.2" evidence="3"/>
<accession>A0AAW6TTY5</accession>
<comment type="subcellular location">
    <subcellularLocation>
        <location evidence="1">Cell envelope</location>
    </subcellularLocation>
</comment>
<keyword evidence="13" id="KW-1185">Reference proteome</keyword>
<comment type="similarity">
    <text evidence="2">Belongs to the cytochrome c-552 family.</text>
</comment>
<dbReference type="RefSeq" id="WP_349244434.1">
    <property type="nucleotide sequence ID" value="NZ_JASCXX010000008.1"/>
</dbReference>
<keyword evidence="7" id="KW-0106">Calcium</keyword>
<evidence type="ECO:0000256" key="2">
    <source>
        <dbReference type="ARBA" id="ARBA00009288"/>
    </source>
</evidence>
<dbReference type="GO" id="GO:0030288">
    <property type="term" value="C:outer membrane-bounded periplasmic space"/>
    <property type="evidence" value="ECO:0007669"/>
    <property type="project" value="TreeGrafter"/>
</dbReference>
<dbReference type="PANTHER" id="PTHR30633">
    <property type="entry name" value="CYTOCHROME C-552 RESPIRATORY NITRITE REDUCTASE"/>
    <property type="match status" value="1"/>
</dbReference>
<dbReference type="Pfam" id="PF02335">
    <property type="entry name" value="Cytochrom_C552"/>
    <property type="match status" value="1"/>
</dbReference>
<dbReference type="AlphaFoldDB" id="A0AAW6TTY5"/>
<evidence type="ECO:0000313" key="12">
    <source>
        <dbReference type="EMBL" id="MDI6449025.1"/>
    </source>
</evidence>
<dbReference type="GO" id="GO:0020037">
    <property type="term" value="F:heme binding"/>
    <property type="evidence" value="ECO:0007669"/>
    <property type="project" value="TreeGrafter"/>
</dbReference>
<keyword evidence="6" id="KW-0732">Signal</keyword>
<dbReference type="CDD" id="cd00548">
    <property type="entry name" value="NrfA-like"/>
    <property type="match status" value="1"/>
</dbReference>
<keyword evidence="8" id="KW-0560">Oxidoreductase</keyword>
<evidence type="ECO:0000256" key="4">
    <source>
        <dbReference type="ARBA" id="ARBA00022617"/>
    </source>
</evidence>
<protein>
    <recommendedName>
        <fullName evidence="3">nitrite reductase (cytochrome; ammonia-forming)</fullName>
        <ecNumber evidence="3">1.7.2.2</ecNumber>
    </recommendedName>
</protein>
<dbReference type="SUPFAM" id="SSF48695">
    <property type="entry name" value="Multiheme cytochromes"/>
    <property type="match status" value="1"/>
</dbReference>
<evidence type="ECO:0000256" key="5">
    <source>
        <dbReference type="ARBA" id="ARBA00022723"/>
    </source>
</evidence>
<evidence type="ECO:0000256" key="9">
    <source>
        <dbReference type="ARBA" id="ARBA00023004"/>
    </source>
</evidence>
<proteinExistence type="inferred from homology"/>
<dbReference type="GO" id="GO:0019645">
    <property type="term" value="P:anaerobic electron transport chain"/>
    <property type="evidence" value="ECO:0007669"/>
    <property type="project" value="TreeGrafter"/>
</dbReference>
<dbReference type="PIRSF" id="PIRSF000243">
    <property type="entry name" value="Cyt_c552"/>
    <property type="match status" value="1"/>
</dbReference>
<keyword evidence="4" id="KW-0349">Heme</keyword>
<evidence type="ECO:0000256" key="1">
    <source>
        <dbReference type="ARBA" id="ARBA00004196"/>
    </source>
</evidence>
<evidence type="ECO:0000256" key="11">
    <source>
        <dbReference type="SAM" id="Phobius"/>
    </source>
</evidence>
<keyword evidence="11" id="KW-0812">Transmembrane</keyword>
<dbReference type="GO" id="GO:0042279">
    <property type="term" value="F:nitrite reductase (cytochrome, ammonia-forming) activity"/>
    <property type="evidence" value="ECO:0007669"/>
    <property type="project" value="UniProtKB-EC"/>
</dbReference>
<feature type="transmembrane region" description="Helical" evidence="11">
    <location>
        <begin position="20"/>
        <end position="46"/>
    </location>
</feature>
<dbReference type="GO" id="GO:0046872">
    <property type="term" value="F:metal ion binding"/>
    <property type="evidence" value="ECO:0007669"/>
    <property type="project" value="UniProtKB-KW"/>
</dbReference>
<keyword evidence="5" id="KW-0479">Metal-binding</keyword>
<keyword evidence="11" id="KW-1133">Transmembrane helix</keyword>
<evidence type="ECO:0000256" key="6">
    <source>
        <dbReference type="ARBA" id="ARBA00022729"/>
    </source>
</evidence>
<evidence type="ECO:0000256" key="3">
    <source>
        <dbReference type="ARBA" id="ARBA00011887"/>
    </source>
</evidence>
<keyword evidence="9" id="KW-0408">Iron</keyword>
<dbReference type="InterPro" id="IPR036280">
    <property type="entry name" value="Multihaem_cyt_sf"/>
</dbReference>
<evidence type="ECO:0000256" key="7">
    <source>
        <dbReference type="ARBA" id="ARBA00022837"/>
    </source>
</evidence>
<evidence type="ECO:0000313" key="13">
    <source>
        <dbReference type="Proteomes" id="UP001431776"/>
    </source>
</evidence>
<comment type="catalytic activity">
    <reaction evidence="10">
        <text>6 Fe(III)-[cytochrome c] + NH4(+) + 2 H2O = 6 Fe(II)-[cytochrome c] + nitrite + 8 H(+)</text>
        <dbReference type="Rhea" id="RHEA:13089"/>
        <dbReference type="Rhea" id="RHEA-COMP:10350"/>
        <dbReference type="Rhea" id="RHEA-COMP:14399"/>
        <dbReference type="ChEBI" id="CHEBI:15377"/>
        <dbReference type="ChEBI" id="CHEBI:15378"/>
        <dbReference type="ChEBI" id="CHEBI:16301"/>
        <dbReference type="ChEBI" id="CHEBI:28938"/>
        <dbReference type="ChEBI" id="CHEBI:29033"/>
        <dbReference type="ChEBI" id="CHEBI:29034"/>
        <dbReference type="EC" id="1.7.2.2"/>
    </reaction>
</comment>
<dbReference type="Gene3D" id="1.20.140.10">
    <property type="entry name" value="Butyryl-CoA Dehydrogenase, subunit A, domain 3"/>
    <property type="match status" value="1"/>
</dbReference>
<organism evidence="12 13">
    <name type="scientific">Anaerobaca lacustris</name>
    <dbReference type="NCBI Taxonomy" id="3044600"/>
    <lineage>
        <taxon>Bacteria</taxon>
        <taxon>Pseudomonadati</taxon>
        <taxon>Planctomycetota</taxon>
        <taxon>Phycisphaerae</taxon>
        <taxon>Sedimentisphaerales</taxon>
        <taxon>Anaerobacaceae</taxon>
        <taxon>Anaerobaca</taxon>
    </lineage>
</organism>